<dbReference type="AlphaFoldDB" id="A0A0N7IG12"/>
<proteinExistence type="predicted"/>
<keyword evidence="1" id="KW-0472">Membrane</keyword>
<keyword evidence="1" id="KW-1133">Transmembrane helix</keyword>
<dbReference type="PATRIC" id="fig|246787.4.peg.4650"/>
<name>A0A0N7IG12_9BACE</name>
<evidence type="ECO:0000313" key="3">
    <source>
        <dbReference type="EMBL" id="ALJ61715.1"/>
    </source>
</evidence>
<evidence type="ECO:0000313" key="4">
    <source>
        <dbReference type="Proteomes" id="UP000061809"/>
    </source>
</evidence>
<dbReference type="KEGG" id="bcel:BcellWH2_04499"/>
<evidence type="ECO:0000256" key="1">
    <source>
        <dbReference type="SAM" id="Phobius"/>
    </source>
</evidence>
<accession>A0A0N7IG12</accession>
<evidence type="ECO:0000259" key="2">
    <source>
        <dbReference type="Pfam" id="PF19904"/>
    </source>
</evidence>
<dbReference type="EMBL" id="CP012801">
    <property type="protein sequence ID" value="ALJ61715.1"/>
    <property type="molecule type" value="Genomic_DNA"/>
</dbReference>
<dbReference type="InterPro" id="IPR045957">
    <property type="entry name" value="DUF6377"/>
</dbReference>
<feature type="domain" description="DUF6377" evidence="2">
    <location>
        <begin position="274"/>
        <end position="513"/>
    </location>
</feature>
<dbReference type="Pfam" id="PF19904">
    <property type="entry name" value="DUF6377"/>
    <property type="match status" value="1"/>
</dbReference>
<reference evidence="3 4" key="1">
    <citation type="journal article" date="2015" name="Science">
        <title>Genetic determinants of in vivo fitness and diet responsiveness in multiple human gut Bacteroides.</title>
        <authorList>
            <person name="Wu M."/>
            <person name="McNulty N.P."/>
            <person name="Rodionov D.A."/>
            <person name="Khoroshkin M.S."/>
            <person name="Griffin N.W."/>
            <person name="Cheng J."/>
            <person name="Latreille P."/>
            <person name="Kerstetter R.A."/>
            <person name="Terrapon N."/>
            <person name="Henrissat B."/>
            <person name="Osterman A.L."/>
            <person name="Gordon J.I."/>
        </authorList>
    </citation>
    <scope>NUCLEOTIDE SEQUENCE [LARGE SCALE GENOMIC DNA]</scope>
    <source>
        <strain evidence="3 4">WH2</strain>
    </source>
</reference>
<protein>
    <recommendedName>
        <fullName evidence="2">DUF6377 domain-containing protein</fullName>
    </recommendedName>
</protein>
<organism evidence="3 4">
    <name type="scientific">Bacteroides cellulosilyticus</name>
    <dbReference type="NCBI Taxonomy" id="246787"/>
    <lineage>
        <taxon>Bacteria</taxon>
        <taxon>Pseudomonadati</taxon>
        <taxon>Bacteroidota</taxon>
        <taxon>Bacteroidia</taxon>
        <taxon>Bacteroidales</taxon>
        <taxon>Bacteroidaceae</taxon>
        <taxon>Bacteroides</taxon>
    </lineage>
</organism>
<dbReference type="InterPro" id="IPR011990">
    <property type="entry name" value="TPR-like_helical_dom_sf"/>
</dbReference>
<dbReference type="Proteomes" id="UP000061809">
    <property type="component" value="Chromosome"/>
</dbReference>
<keyword evidence="1" id="KW-0812">Transmembrane</keyword>
<feature type="transmembrane region" description="Helical" evidence="1">
    <location>
        <begin position="346"/>
        <end position="368"/>
    </location>
</feature>
<gene>
    <name evidence="3" type="ORF">BcellWH2_04499</name>
</gene>
<sequence>MQDDKKNIFLTLQYFLNPHHIMKYLFSLLLLCQIIGLSAKERVDSILSVLDSEIEHREIYYQQKEKKLEDIKQQFRYVKNQQEKYNLCNRLFNEYITYQYDSAYSYAIQTEEISHRLTDKNLSIQADCNLFYCYLSTGLFKEAYDMMRSIHVANAPDSIKSEYYQLCMRLYSDMSSYNEGTPFNADYNKKITLYCDSALLYTPDHTFYHQKIEAFKFSVGDNEKKIQMYKQMLNDYDVCPHEKAIIYSMLGRMYIGMGDFEHAIYYMALSAIQDIRSATRETTAKKELSSYLYGKGDVLRASRYIQIALEETNFYNARHRKMEINTILPIIEKQRLTLIEERKREVTISLAVMSLLVISLLVTLSIIYKQMKKLKTAKQSIQQQFNEISEVNGKLQESNEIKDQYIFQSLYGKSDYLDKVENLLKKQDRKLKARQFNDLQITHKEFDIKSERENMFSSFDQTFLKLFPNFLTEYNKFFRPEDQVILDEAGNLPPELRIFALIRLGVTENERIAKFLNLSINTIYVYKARVKGKTIVPKEEFEEYIMQIKKGI</sequence>
<dbReference type="Gene3D" id="1.25.40.10">
    <property type="entry name" value="Tetratricopeptide repeat domain"/>
    <property type="match status" value="1"/>
</dbReference>